<sequence length="69" mass="8082">MKFDKLTEAYMNKGIKLKPTFDFNRVQKYEASNSPGDRPYEDENGTWVHISDYMELLTNYNELKASLGK</sequence>
<evidence type="ECO:0000313" key="1">
    <source>
        <dbReference type="EMBL" id="CAB5226254.1"/>
    </source>
</evidence>
<protein>
    <submittedName>
        <fullName evidence="1">Uncharacterized protein</fullName>
    </submittedName>
</protein>
<gene>
    <name evidence="1" type="ORF">UFOVP760_33</name>
</gene>
<reference evidence="1" key="1">
    <citation type="submission" date="2020-05" db="EMBL/GenBank/DDBJ databases">
        <authorList>
            <person name="Chiriac C."/>
            <person name="Salcher M."/>
            <person name="Ghai R."/>
            <person name="Kavagutti S V."/>
        </authorList>
    </citation>
    <scope>NUCLEOTIDE SEQUENCE</scope>
</reference>
<proteinExistence type="predicted"/>
<accession>A0A6J7X945</accession>
<dbReference type="EMBL" id="LR798360">
    <property type="protein sequence ID" value="CAB5226254.1"/>
    <property type="molecule type" value="Genomic_DNA"/>
</dbReference>
<name>A0A6J7X945_9CAUD</name>
<organism evidence="1">
    <name type="scientific">uncultured Caudovirales phage</name>
    <dbReference type="NCBI Taxonomy" id="2100421"/>
    <lineage>
        <taxon>Viruses</taxon>
        <taxon>Duplodnaviria</taxon>
        <taxon>Heunggongvirae</taxon>
        <taxon>Uroviricota</taxon>
        <taxon>Caudoviricetes</taxon>
        <taxon>Peduoviridae</taxon>
        <taxon>Maltschvirus</taxon>
        <taxon>Maltschvirus maltsch</taxon>
    </lineage>
</organism>